<evidence type="ECO:0000313" key="3">
    <source>
        <dbReference type="Proteomes" id="UP000635902"/>
    </source>
</evidence>
<keyword evidence="1" id="KW-0472">Membrane</keyword>
<keyword evidence="1" id="KW-0812">Transmembrane</keyword>
<accession>A0ABR9ZLX8</accession>
<keyword evidence="1" id="KW-1133">Transmembrane helix</keyword>
<name>A0ABR9ZLX8_9CORY</name>
<keyword evidence="3" id="KW-1185">Reference proteome</keyword>
<dbReference type="EMBL" id="JADKMY010000004">
    <property type="protein sequence ID" value="MBF4554392.1"/>
    <property type="molecule type" value="Genomic_DNA"/>
</dbReference>
<dbReference type="RefSeq" id="WP_194557300.1">
    <property type="nucleotide sequence ID" value="NZ_JADKMY010000004.1"/>
</dbReference>
<dbReference type="Proteomes" id="UP000635902">
    <property type="component" value="Unassembled WGS sequence"/>
</dbReference>
<organism evidence="2 3">
    <name type="scientific">Corynebacterium suicordis DSM 45110</name>
    <dbReference type="NCBI Taxonomy" id="1121369"/>
    <lineage>
        <taxon>Bacteria</taxon>
        <taxon>Bacillati</taxon>
        <taxon>Actinomycetota</taxon>
        <taxon>Actinomycetes</taxon>
        <taxon>Mycobacteriales</taxon>
        <taxon>Corynebacteriaceae</taxon>
        <taxon>Corynebacterium</taxon>
    </lineage>
</organism>
<protein>
    <recommendedName>
        <fullName evidence="4">TMhelix containing protein</fullName>
    </recommendedName>
</protein>
<evidence type="ECO:0000313" key="2">
    <source>
        <dbReference type="EMBL" id="MBF4554392.1"/>
    </source>
</evidence>
<feature type="transmembrane region" description="Helical" evidence="1">
    <location>
        <begin position="7"/>
        <end position="23"/>
    </location>
</feature>
<evidence type="ECO:0008006" key="4">
    <source>
        <dbReference type="Google" id="ProtNLM"/>
    </source>
</evidence>
<sequence length="71" mass="8223">MEIIIGLWIYNLVVTIAAIWWGTRTNSVMCGLLTFLFFPLMIFFIFASVANVGSKQVRRGQYNFSDGTYYR</sequence>
<comment type="caution">
    <text evidence="2">The sequence shown here is derived from an EMBL/GenBank/DDBJ whole genome shotgun (WGS) entry which is preliminary data.</text>
</comment>
<gene>
    <name evidence="2" type="ORF">IRY30_09950</name>
</gene>
<feature type="transmembrane region" description="Helical" evidence="1">
    <location>
        <begin position="35"/>
        <end position="53"/>
    </location>
</feature>
<reference evidence="2 3" key="1">
    <citation type="submission" date="2020-10" db="EMBL/GenBank/DDBJ databases">
        <title>Novel species in genus Corynebacterium.</title>
        <authorList>
            <person name="Zhang G."/>
        </authorList>
    </citation>
    <scope>NUCLEOTIDE SEQUENCE [LARGE SCALE GENOMIC DNA]</scope>
    <source>
        <strain evidence="2 3">DSM 45110</strain>
    </source>
</reference>
<evidence type="ECO:0000256" key="1">
    <source>
        <dbReference type="SAM" id="Phobius"/>
    </source>
</evidence>
<proteinExistence type="predicted"/>